<gene>
    <name evidence="1" type="ORF">GMARGA_LOCUS24577</name>
</gene>
<reference evidence="1 2" key="1">
    <citation type="submission" date="2021-06" db="EMBL/GenBank/DDBJ databases">
        <authorList>
            <person name="Kallberg Y."/>
            <person name="Tangrot J."/>
            <person name="Rosling A."/>
        </authorList>
    </citation>
    <scope>NUCLEOTIDE SEQUENCE [LARGE SCALE GENOMIC DNA]</scope>
    <source>
        <strain evidence="1 2">120-4 pot B 10/14</strain>
    </source>
</reference>
<comment type="caution">
    <text evidence="1">The sequence shown here is derived from an EMBL/GenBank/DDBJ whole genome shotgun (WGS) entry which is preliminary data.</text>
</comment>
<sequence>MAIQLLKNNRVLESDLQAFSEHYSHESLADYCQTSDNQRLTNTAMLIPYSFQELDLEEFEYNDCYENFLDKELDIDNNDVSTSQEIQAQRLPNFIIQKVQPTSLAIQPFNTISQETQTPAPTTIQIPNDTIVTSNSIEK</sequence>
<evidence type="ECO:0000313" key="1">
    <source>
        <dbReference type="EMBL" id="CAG8807796.1"/>
    </source>
</evidence>
<evidence type="ECO:0000313" key="2">
    <source>
        <dbReference type="Proteomes" id="UP000789901"/>
    </source>
</evidence>
<accession>A0ABN7VYZ7</accession>
<protein>
    <submittedName>
        <fullName evidence="1">14027_t:CDS:1</fullName>
    </submittedName>
</protein>
<dbReference type="EMBL" id="CAJVQB010026068">
    <property type="protein sequence ID" value="CAG8807796.1"/>
    <property type="molecule type" value="Genomic_DNA"/>
</dbReference>
<proteinExistence type="predicted"/>
<keyword evidence="2" id="KW-1185">Reference proteome</keyword>
<feature type="non-terminal residue" evidence="1">
    <location>
        <position position="139"/>
    </location>
</feature>
<dbReference type="Proteomes" id="UP000789901">
    <property type="component" value="Unassembled WGS sequence"/>
</dbReference>
<organism evidence="1 2">
    <name type="scientific">Gigaspora margarita</name>
    <dbReference type="NCBI Taxonomy" id="4874"/>
    <lineage>
        <taxon>Eukaryota</taxon>
        <taxon>Fungi</taxon>
        <taxon>Fungi incertae sedis</taxon>
        <taxon>Mucoromycota</taxon>
        <taxon>Glomeromycotina</taxon>
        <taxon>Glomeromycetes</taxon>
        <taxon>Diversisporales</taxon>
        <taxon>Gigasporaceae</taxon>
        <taxon>Gigaspora</taxon>
    </lineage>
</organism>
<name>A0ABN7VYZ7_GIGMA</name>